<dbReference type="SUPFAM" id="SSF53187">
    <property type="entry name" value="Zn-dependent exopeptidases"/>
    <property type="match status" value="1"/>
</dbReference>
<keyword evidence="1" id="KW-0378">Hydrolase</keyword>
<dbReference type="Proteomes" id="UP000264310">
    <property type="component" value="Unassembled WGS sequence"/>
</dbReference>
<evidence type="ECO:0000313" key="1">
    <source>
        <dbReference type="EMBL" id="RFC64315.1"/>
    </source>
</evidence>
<proteinExistence type="predicted"/>
<dbReference type="Pfam" id="PF05013">
    <property type="entry name" value="FGase"/>
    <property type="match status" value="1"/>
</dbReference>
<dbReference type="GO" id="GO:0016787">
    <property type="term" value="F:hydrolase activity"/>
    <property type="evidence" value="ECO:0007669"/>
    <property type="project" value="UniProtKB-KW"/>
</dbReference>
<dbReference type="OrthoDB" id="8716700at2"/>
<protein>
    <submittedName>
        <fullName evidence="1">N-formylglutamate amidohydrolase</fullName>
    </submittedName>
</protein>
<organism evidence="1 2">
    <name type="scientific">Fulvimarina endophytica</name>
    <dbReference type="NCBI Taxonomy" id="2293836"/>
    <lineage>
        <taxon>Bacteria</taxon>
        <taxon>Pseudomonadati</taxon>
        <taxon>Pseudomonadota</taxon>
        <taxon>Alphaproteobacteria</taxon>
        <taxon>Hyphomicrobiales</taxon>
        <taxon>Aurantimonadaceae</taxon>
        <taxon>Fulvimarina</taxon>
    </lineage>
</organism>
<name>A0A371X512_9HYPH</name>
<gene>
    <name evidence="1" type="ORF">DYI37_08270</name>
</gene>
<accession>A0A371X512</accession>
<dbReference type="Gene3D" id="3.40.630.40">
    <property type="entry name" value="Zn-dependent exopeptidases"/>
    <property type="match status" value="1"/>
</dbReference>
<keyword evidence="2" id="KW-1185">Reference proteome</keyword>
<dbReference type="AlphaFoldDB" id="A0A371X512"/>
<dbReference type="RefSeq" id="WP_116682730.1">
    <property type="nucleotide sequence ID" value="NZ_QURL01000003.1"/>
</dbReference>
<comment type="caution">
    <text evidence="1">The sequence shown here is derived from an EMBL/GenBank/DDBJ whole genome shotgun (WGS) entry which is preliminary data.</text>
</comment>
<evidence type="ECO:0000313" key="2">
    <source>
        <dbReference type="Proteomes" id="UP000264310"/>
    </source>
</evidence>
<dbReference type="InterPro" id="IPR007709">
    <property type="entry name" value="N-FG_amidohydro"/>
</dbReference>
<reference evidence="1 2" key="1">
    <citation type="submission" date="2018-08" db="EMBL/GenBank/DDBJ databases">
        <title>Fulvimarina sp. 85, whole genome shotgun sequence.</title>
        <authorList>
            <person name="Tuo L."/>
        </authorList>
    </citation>
    <scope>NUCLEOTIDE SEQUENCE [LARGE SCALE GENOMIC DNA]</scope>
    <source>
        <strain evidence="1 2">85</strain>
    </source>
</reference>
<dbReference type="EMBL" id="QURL01000003">
    <property type="protein sequence ID" value="RFC64315.1"/>
    <property type="molecule type" value="Genomic_DNA"/>
</dbReference>
<sequence length="299" mass="32923">MVSVPTITTAEGERPAFLVTRPDSLRTPLVFCSPHSGRHYPLSFVEGSRLSTDLIRRSEDLFVDELYRFVGEIGAPMIAASFPRAFLDVNREPYELDPQMFTGDLPEHANTRSARVAGGLGVIPRIVAENTEIYRERLTAAEGLARIETYHLSFHEALEGLIAETKRVHGMAILVDCHSMPSTVRPAQGGRRPDVIIGDRYGTSAAAGLVTLLTSAFSRQGYGVARNKPYAGGYITERYGRPAIAEHALQVELCRGLYADERSFTKSEGFDRLAADLRAVFVSLAEGVRQYYSRAIAAE</sequence>